<organism evidence="7 8">
    <name type="scientific">Thorsellia anophelis DSM 18579</name>
    <dbReference type="NCBI Taxonomy" id="1123402"/>
    <lineage>
        <taxon>Bacteria</taxon>
        <taxon>Pseudomonadati</taxon>
        <taxon>Pseudomonadota</taxon>
        <taxon>Gammaproteobacteria</taxon>
        <taxon>Enterobacterales</taxon>
        <taxon>Thorselliaceae</taxon>
        <taxon>Thorsellia</taxon>
    </lineage>
</organism>
<evidence type="ECO:0000313" key="8">
    <source>
        <dbReference type="Proteomes" id="UP000242642"/>
    </source>
</evidence>
<dbReference type="GO" id="GO:0015846">
    <property type="term" value="P:polyamine transport"/>
    <property type="evidence" value="ECO:0007669"/>
    <property type="project" value="InterPro"/>
</dbReference>
<evidence type="ECO:0000256" key="5">
    <source>
        <dbReference type="ARBA" id="ARBA00022764"/>
    </source>
</evidence>
<dbReference type="GO" id="GO:0030313">
    <property type="term" value="C:cell envelope"/>
    <property type="evidence" value="ECO:0007669"/>
    <property type="project" value="UniProtKB-ARBA"/>
</dbReference>
<dbReference type="InterPro" id="IPR001188">
    <property type="entry name" value="Sperm_putr-bd"/>
</dbReference>
<dbReference type="PRINTS" id="PR00909">
    <property type="entry name" value="SPERMDNBNDNG"/>
</dbReference>
<evidence type="ECO:0000256" key="4">
    <source>
        <dbReference type="ARBA" id="ARBA00022729"/>
    </source>
</evidence>
<dbReference type="SUPFAM" id="SSF53850">
    <property type="entry name" value="Periplasmic binding protein-like II"/>
    <property type="match status" value="1"/>
</dbReference>
<dbReference type="Proteomes" id="UP000242642">
    <property type="component" value="Unassembled WGS sequence"/>
</dbReference>
<sequence>MLSQLRIIRVCCGRVKKISQMGILIVSLITLQAYADQKQLYIYNWSDYMGPETISQFEQKTGIKVTYDTFNSNEELDTYLMTQPPKYDLVAPTSNFLVKQIDAKIFQPLDKTKLPAYDKNLDSKMLKMLAQDDPGNQYSFPYMWVSTGIGYNIDEINKRFDNNPPTNSWALIFEPENASKLAECGIAWLEAPSELFPLALNYIGLNPNSADPEEYVKVAKLLNNVSPYVKYIDSTSLIDDLASGKVCVAIGWSGDVYQAMDKANQLHNGTRIDYVIPKEGTFASFDVFAIPQTAKNVDEAYQFLNYLLDPKVIADISNYIYYANPNQVATQFVDSNLTQDSDIYPPDEVLDNLFTLTPKSPRIERTIKRAWADILETRSLAHLSNEIN</sequence>
<dbReference type="AlphaFoldDB" id="A0A1I0C1L1"/>
<evidence type="ECO:0000256" key="3">
    <source>
        <dbReference type="ARBA" id="ARBA00022448"/>
    </source>
</evidence>
<dbReference type="CDD" id="cd13659">
    <property type="entry name" value="PBP2_PotF"/>
    <property type="match status" value="1"/>
</dbReference>
<comment type="function">
    <text evidence="6">Required for the activity of the bacterial periplasmic transport system of putrescine.</text>
</comment>
<name>A0A1I0C1L1_9GAMM</name>
<dbReference type="RefSeq" id="WP_425441771.1">
    <property type="nucleotide sequence ID" value="NZ_FOHV01000009.1"/>
</dbReference>
<dbReference type="PANTHER" id="PTHR30222:SF12">
    <property type="entry name" value="NORSPERMIDINE SENSOR"/>
    <property type="match status" value="1"/>
</dbReference>
<keyword evidence="4" id="KW-0732">Signal</keyword>
<dbReference type="InterPro" id="IPR006059">
    <property type="entry name" value="SBP"/>
</dbReference>
<keyword evidence="3 6" id="KW-0813">Transport</keyword>
<comment type="subcellular location">
    <subcellularLocation>
        <location evidence="1 6">Periplasm</location>
    </subcellularLocation>
</comment>
<dbReference type="Pfam" id="PF13416">
    <property type="entry name" value="SBP_bac_8"/>
    <property type="match status" value="1"/>
</dbReference>
<dbReference type="GO" id="GO:0019808">
    <property type="term" value="F:polyamine binding"/>
    <property type="evidence" value="ECO:0007669"/>
    <property type="project" value="InterPro"/>
</dbReference>
<dbReference type="STRING" id="1123402.SAMN02583745_01464"/>
<evidence type="ECO:0000256" key="1">
    <source>
        <dbReference type="ARBA" id="ARBA00004418"/>
    </source>
</evidence>
<evidence type="ECO:0000313" key="7">
    <source>
        <dbReference type="EMBL" id="SET13366.1"/>
    </source>
</evidence>
<proteinExistence type="inferred from homology"/>
<dbReference type="Gene3D" id="3.40.190.10">
    <property type="entry name" value="Periplasmic binding protein-like II"/>
    <property type="match status" value="2"/>
</dbReference>
<evidence type="ECO:0000256" key="6">
    <source>
        <dbReference type="PIRNR" id="PIRNR019574"/>
    </source>
</evidence>
<dbReference type="EMBL" id="FOHV01000009">
    <property type="protein sequence ID" value="SET13366.1"/>
    <property type="molecule type" value="Genomic_DNA"/>
</dbReference>
<accession>A0A1I0C1L1</accession>
<gene>
    <name evidence="7" type="ORF">SAMN02583745_01464</name>
</gene>
<reference evidence="8" key="1">
    <citation type="submission" date="2016-10" db="EMBL/GenBank/DDBJ databases">
        <authorList>
            <person name="Varghese N."/>
            <person name="Submissions S."/>
        </authorList>
    </citation>
    <scope>NUCLEOTIDE SEQUENCE [LARGE SCALE GENOMIC DNA]</scope>
    <source>
        <strain evidence="8">DSM 18579</strain>
    </source>
</reference>
<evidence type="ECO:0000256" key="2">
    <source>
        <dbReference type="ARBA" id="ARBA00007173"/>
    </source>
</evidence>
<protein>
    <recommendedName>
        <fullName evidence="6">Putrescine-binding periplasmic protein</fullName>
    </recommendedName>
</protein>
<keyword evidence="8" id="KW-1185">Reference proteome</keyword>
<dbReference type="PANTHER" id="PTHR30222">
    <property type="entry name" value="SPERMIDINE/PUTRESCINE-BINDING PERIPLASMIC PROTEIN"/>
    <property type="match status" value="1"/>
</dbReference>
<comment type="similarity">
    <text evidence="2 6">Belongs to the bacterial solute-binding protein PotD/PotF family.</text>
</comment>
<dbReference type="PIRSF" id="PIRSF019574">
    <property type="entry name" value="Periplasmic_polyamine_BP"/>
    <property type="match status" value="1"/>
</dbReference>
<dbReference type="GO" id="GO:0042597">
    <property type="term" value="C:periplasmic space"/>
    <property type="evidence" value="ECO:0007669"/>
    <property type="project" value="UniProtKB-SubCell"/>
</dbReference>
<keyword evidence="5 6" id="KW-0574">Periplasm</keyword>